<dbReference type="EMBL" id="CASHSV030000615">
    <property type="protein sequence ID" value="CAJ2670668.1"/>
    <property type="molecule type" value="Genomic_DNA"/>
</dbReference>
<reference evidence="1" key="1">
    <citation type="submission" date="2023-10" db="EMBL/GenBank/DDBJ databases">
        <authorList>
            <person name="Rodriguez Cubillos JULIANA M."/>
            <person name="De Vega J."/>
        </authorList>
    </citation>
    <scope>NUCLEOTIDE SEQUENCE</scope>
</reference>
<protein>
    <submittedName>
        <fullName evidence="1">Uncharacterized protein</fullName>
    </submittedName>
</protein>
<proteinExistence type="predicted"/>
<organism evidence="1 2">
    <name type="scientific">Trifolium pratense</name>
    <name type="common">Red clover</name>
    <dbReference type="NCBI Taxonomy" id="57577"/>
    <lineage>
        <taxon>Eukaryota</taxon>
        <taxon>Viridiplantae</taxon>
        <taxon>Streptophyta</taxon>
        <taxon>Embryophyta</taxon>
        <taxon>Tracheophyta</taxon>
        <taxon>Spermatophyta</taxon>
        <taxon>Magnoliopsida</taxon>
        <taxon>eudicotyledons</taxon>
        <taxon>Gunneridae</taxon>
        <taxon>Pentapetalae</taxon>
        <taxon>rosids</taxon>
        <taxon>fabids</taxon>
        <taxon>Fabales</taxon>
        <taxon>Fabaceae</taxon>
        <taxon>Papilionoideae</taxon>
        <taxon>50 kb inversion clade</taxon>
        <taxon>NPAAA clade</taxon>
        <taxon>Hologalegina</taxon>
        <taxon>IRL clade</taxon>
        <taxon>Trifolieae</taxon>
        <taxon>Trifolium</taxon>
    </lineage>
</organism>
<comment type="caution">
    <text evidence="1">The sequence shown here is derived from an EMBL/GenBank/DDBJ whole genome shotgun (WGS) entry which is preliminary data.</text>
</comment>
<gene>
    <name evidence="1" type="ORF">MILVUS5_LOCUS34672</name>
</gene>
<sequence length="51" mass="6021">MDSVVNSTNEVFNDPTTLTKEELYDLRDRWATCFLDLYNPEVDYDDADEKN</sequence>
<evidence type="ECO:0000313" key="2">
    <source>
        <dbReference type="Proteomes" id="UP001177021"/>
    </source>
</evidence>
<name>A0ACB0LQN8_TRIPR</name>
<keyword evidence="2" id="KW-1185">Reference proteome</keyword>
<evidence type="ECO:0000313" key="1">
    <source>
        <dbReference type="EMBL" id="CAJ2670668.1"/>
    </source>
</evidence>
<accession>A0ACB0LQN8</accession>
<dbReference type="Proteomes" id="UP001177021">
    <property type="component" value="Unassembled WGS sequence"/>
</dbReference>